<protein>
    <submittedName>
        <fullName evidence="1">Hydrogenase expression protein HypB</fullName>
    </submittedName>
</protein>
<sequence length="303" mass="33948">MELPQAFKRTIINVHKENGIQWLSSFDDLIEECERRWKLRIGEHYKLSYNFAAPVFMADGTEAVLKLSVPGGESKGEAYALEQLKGPGVVEVYEADVEKGILLLEKVSPGSTLAGVEDDEEAAGIAANLMKNLWVPAKDSSDLPGMEERHQSLQRILREKPEGLGPITASMLNEANSIFAENIRNTADNFLLHGDLHHYNILDGGKNGWIIIDPKGLIGEKEYDVIQYLLNRLPETDAESIISKRINLFAEKAGLERDKLISWGYAHSILSASWSWEESGRCEPSFFNSIWAFKEMLSKSRNA</sequence>
<dbReference type="SUPFAM" id="SSF56112">
    <property type="entry name" value="Protein kinase-like (PK-like)"/>
    <property type="match status" value="1"/>
</dbReference>
<dbReference type="AlphaFoldDB" id="A0A5D4RQT7"/>
<reference evidence="1 2" key="1">
    <citation type="submission" date="2019-08" db="EMBL/GenBank/DDBJ databases">
        <title>Bacillus genomes from the desert of Cuatro Cienegas, Coahuila.</title>
        <authorList>
            <person name="Olmedo-Alvarez G."/>
        </authorList>
    </citation>
    <scope>NUCLEOTIDE SEQUENCE [LARGE SCALE GENOMIC DNA]</scope>
    <source>
        <strain evidence="1 2">CH446_14T</strain>
    </source>
</reference>
<accession>A0A5D4RQT7</accession>
<dbReference type="Proteomes" id="UP000322139">
    <property type="component" value="Unassembled WGS sequence"/>
</dbReference>
<evidence type="ECO:0000313" key="1">
    <source>
        <dbReference type="EMBL" id="TYS52074.1"/>
    </source>
</evidence>
<organism evidence="1 2">
    <name type="scientific">Bacillus infantis</name>
    <dbReference type="NCBI Taxonomy" id="324767"/>
    <lineage>
        <taxon>Bacteria</taxon>
        <taxon>Bacillati</taxon>
        <taxon>Bacillota</taxon>
        <taxon>Bacilli</taxon>
        <taxon>Bacillales</taxon>
        <taxon>Bacillaceae</taxon>
        <taxon>Bacillus</taxon>
    </lineage>
</organism>
<dbReference type="InterPro" id="IPR006748">
    <property type="entry name" value="NH2Glyco/OHUrea_AB-resist_kin"/>
</dbReference>
<dbReference type="GO" id="GO:0016773">
    <property type="term" value="F:phosphotransferase activity, alcohol group as acceptor"/>
    <property type="evidence" value="ECO:0007669"/>
    <property type="project" value="InterPro"/>
</dbReference>
<gene>
    <name evidence="1" type="ORF">FZD51_01095</name>
</gene>
<evidence type="ECO:0000313" key="2">
    <source>
        <dbReference type="Proteomes" id="UP000322139"/>
    </source>
</evidence>
<dbReference type="EMBL" id="VTER01000001">
    <property type="protein sequence ID" value="TYS52074.1"/>
    <property type="molecule type" value="Genomic_DNA"/>
</dbReference>
<name>A0A5D4RQT7_9BACI</name>
<dbReference type="GO" id="GO:0019748">
    <property type="term" value="P:secondary metabolic process"/>
    <property type="evidence" value="ECO:0007669"/>
    <property type="project" value="InterPro"/>
</dbReference>
<proteinExistence type="predicted"/>
<dbReference type="InterPro" id="IPR011009">
    <property type="entry name" value="Kinase-like_dom_sf"/>
</dbReference>
<dbReference type="RefSeq" id="WP_148973055.1">
    <property type="nucleotide sequence ID" value="NZ_VTER01000001.1"/>
</dbReference>
<dbReference type="Pfam" id="PF04655">
    <property type="entry name" value="APH_6_hur"/>
    <property type="match status" value="1"/>
</dbReference>
<comment type="caution">
    <text evidence="1">The sequence shown here is derived from an EMBL/GenBank/DDBJ whole genome shotgun (WGS) entry which is preliminary data.</text>
</comment>